<sequence length="424" mass="46573">MQRHNGLKPAPEILHHNPCDRVARYAGHANRRVNVRQPREQCTQRVERRGNAANVDASKQRGKQRVPVWGSVVGKRCCGGGGGSAIVVMAAGVCVAARRNEEDLLVEGCCQGDGKGVVKEKGREMTVCEGIEELKSVSQWTEEYLAALQHRFLDQVVVAHCVPQEYVTDRQAERNSNPSFFALTADSVRDWEQDDSDFAAEIAAARASPVATFYEQLHTVLLRGSQTSLMSTGTQKSDLSHTTEGDMAEKEAEDLLKILLSLFVSQEKFDSKDGRLIFKLRHGELSGNLDLFGMFATAINDGYINLRRQRSSRKYSDIGSLIIAFFEAKRLGHEITEASIFAQLAGESLYTAQLNQTGAGGGDQEAQSLGGEQVLIRKSLDYDLSSRSERLEFVAQVIGVLRYVASGNSFVGKMRATGLSSRLA</sequence>
<evidence type="ECO:0000313" key="2">
    <source>
        <dbReference type="Proteomes" id="UP001212152"/>
    </source>
</evidence>
<proteinExistence type="predicted"/>
<protein>
    <submittedName>
        <fullName evidence="1">Uncharacterized protein</fullName>
    </submittedName>
</protein>
<organism evidence="1 2">
    <name type="scientific">Geranomyces variabilis</name>
    <dbReference type="NCBI Taxonomy" id="109894"/>
    <lineage>
        <taxon>Eukaryota</taxon>
        <taxon>Fungi</taxon>
        <taxon>Fungi incertae sedis</taxon>
        <taxon>Chytridiomycota</taxon>
        <taxon>Chytridiomycota incertae sedis</taxon>
        <taxon>Chytridiomycetes</taxon>
        <taxon>Spizellomycetales</taxon>
        <taxon>Powellomycetaceae</taxon>
        <taxon>Geranomyces</taxon>
    </lineage>
</organism>
<gene>
    <name evidence="1" type="ORF">HDU87_003270</name>
</gene>
<dbReference type="AlphaFoldDB" id="A0AAD5XSU8"/>
<dbReference type="Proteomes" id="UP001212152">
    <property type="component" value="Unassembled WGS sequence"/>
</dbReference>
<accession>A0AAD5XSU8</accession>
<keyword evidence="2" id="KW-1185">Reference proteome</keyword>
<name>A0AAD5XSU8_9FUNG</name>
<reference evidence="1" key="1">
    <citation type="submission" date="2020-05" db="EMBL/GenBank/DDBJ databases">
        <title>Phylogenomic resolution of chytrid fungi.</title>
        <authorList>
            <person name="Stajich J.E."/>
            <person name="Amses K."/>
            <person name="Simmons R."/>
            <person name="Seto K."/>
            <person name="Myers J."/>
            <person name="Bonds A."/>
            <person name="Quandt C.A."/>
            <person name="Barry K."/>
            <person name="Liu P."/>
            <person name="Grigoriev I."/>
            <person name="Longcore J.E."/>
            <person name="James T.Y."/>
        </authorList>
    </citation>
    <scope>NUCLEOTIDE SEQUENCE</scope>
    <source>
        <strain evidence="1">JEL0379</strain>
    </source>
</reference>
<dbReference type="EMBL" id="JADGJQ010000023">
    <property type="protein sequence ID" value="KAJ3179000.1"/>
    <property type="molecule type" value="Genomic_DNA"/>
</dbReference>
<evidence type="ECO:0000313" key="1">
    <source>
        <dbReference type="EMBL" id="KAJ3179000.1"/>
    </source>
</evidence>
<comment type="caution">
    <text evidence="1">The sequence shown here is derived from an EMBL/GenBank/DDBJ whole genome shotgun (WGS) entry which is preliminary data.</text>
</comment>